<feature type="non-terminal residue" evidence="1">
    <location>
        <position position="1"/>
    </location>
</feature>
<dbReference type="AlphaFoldDB" id="A0A382FHN2"/>
<organism evidence="1">
    <name type="scientific">marine metagenome</name>
    <dbReference type="NCBI Taxonomy" id="408172"/>
    <lineage>
        <taxon>unclassified sequences</taxon>
        <taxon>metagenomes</taxon>
        <taxon>ecological metagenomes</taxon>
    </lineage>
</organism>
<evidence type="ECO:0000313" key="1">
    <source>
        <dbReference type="EMBL" id="SVB62598.1"/>
    </source>
</evidence>
<name>A0A382FHN2_9ZZZZ</name>
<gene>
    <name evidence="1" type="ORF">METZ01_LOCUS215452</name>
</gene>
<dbReference type="EMBL" id="UINC01050067">
    <property type="protein sequence ID" value="SVB62598.1"/>
    <property type="molecule type" value="Genomic_DNA"/>
</dbReference>
<sequence length="31" mass="3313">IIGQALEFKGFEIHGGKHGLLLDIASADSKF</sequence>
<protein>
    <submittedName>
        <fullName evidence="1">Uncharacterized protein</fullName>
    </submittedName>
</protein>
<accession>A0A382FHN2</accession>
<reference evidence="1" key="1">
    <citation type="submission" date="2018-05" db="EMBL/GenBank/DDBJ databases">
        <authorList>
            <person name="Lanie J.A."/>
            <person name="Ng W.-L."/>
            <person name="Kazmierczak K.M."/>
            <person name="Andrzejewski T.M."/>
            <person name="Davidsen T.M."/>
            <person name="Wayne K.J."/>
            <person name="Tettelin H."/>
            <person name="Glass J.I."/>
            <person name="Rusch D."/>
            <person name="Podicherti R."/>
            <person name="Tsui H.-C.T."/>
            <person name="Winkler M.E."/>
        </authorList>
    </citation>
    <scope>NUCLEOTIDE SEQUENCE</scope>
</reference>
<proteinExistence type="predicted"/>